<feature type="compositionally biased region" description="Basic and acidic residues" evidence="1">
    <location>
        <begin position="51"/>
        <end position="60"/>
    </location>
</feature>
<sequence>MAVFRLCISHTDSEDIWSMEYHSELKSNSGDRQHLETSGKPLLPEASQSVKLRERVKPEKPNLSYADLHHEITKNAKDIPPKSSDNLQKQQNGRKATEEDELVKYMSNLPSYLERGEKLQEKVLNVGVLDWGRLEKWHHGHKQVADESSQYSQSSSSTSSSFSTDGSSAHSSRGHSRSPARPRTRHPSLHCHLMESPIEGHSQDVQALRESAGKFQDLKSAESNILNGQRKFIDQPICNTVIKQEEYKRKDPDPKINQDSGFIPNNLNYEVASCTKLKKKIQDGEIKKRAEKVREPKSNNIDQDVSAKRETVVLLLPRDLPQKHHPGMTQFSDLTALLGRRSAEASQRRFSEKSKEICREVNSDIPHSCPLPFEVDSEHTHLKQPGTIDVESVNFSSNTSIPMSHSAKVGISLSRSRNFGEKKSAVIPTNKKNEPSKGSDLNIDKFTDEKVRSSSPFRRLSIDLGKMSGSTSTKEGLDTQHTGSKCTSDKTVAYACSDVSNNDKPNATGKARSSPLRRLLDPLLKPKAASCHHRVEESVSMDRACKNSGGRLDSSTVDSGKLKLETTVQALLRVAIKNDQPLITFAVDNGTDILAATMKKLSTSRRGDYSSIYTFFTIREVKKKNGSWMNQGGRSKGKGPNYIPGVIAQMKVSNSEFSNLIGQPCMDHFSTREFVLFSVDLKQEGQQTSDFQPNDELAAVVVKIPNCIPRSSLIGSKEWLPGMGGYSSTGEHTKKLPFIGIKDLFSATVILPSGVHSIPSKGGPSSLIERWKSGGLCDCGGWDLGCKLQILTNQNHINKKLGSSKACSTRDKIELFCQEGVQLNQPLFSLAPFKDEIYSVEFNSSLSNLQAFSICIAVLDSKKPCELSEPTDSSEGKTLEETISMQNDRIKDPNQTEELPARYVSYPPLSPVGRV</sequence>
<dbReference type="EMBL" id="LIHL02000014">
    <property type="protein sequence ID" value="KAF5446819.1"/>
    <property type="molecule type" value="Genomic_DNA"/>
</dbReference>
<reference evidence="2" key="1">
    <citation type="submission" date="2015-10" db="EMBL/GenBank/DDBJ databases">
        <authorList>
            <person name="Martinez-Garcia P.J."/>
            <person name="Crepeau M.W."/>
            <person name="Puiu D."/>
            <person name="Gonzalez-Ibeas D."/>
            <person name="Whalen J."/>
            <person name="Stevens K."/>
            <person name="Paul R."/>
            <person name="Butterfield T."/>
            <person name="Britton M."/>
            <person name="Reagan R."/>
            <person name="Chakraborty S."/>
            <person name="Walawage S.L."/>
            <person name="Vasquez-Gross H.A."/>
            <person name="Cardeno C."/>
            <person name="Famula R."/>
            <person name="Pratt K."/>
            <person name="Kuruganti S."/>
            <person name="Aradhya M.K."/>
            <person name="Leslie C.A."/>
            <person name="Dandekar A.M."/>
            <person name="Salzberg S.L."/>
            <person name="Wegrzyn J.L."/>
            <person name="Langley C.H."/>
            <person name="Neale D.B."/>
        </authorList>
    </citation>
    <scope>NUCLEOTIDE SEQUENCE</scope>
    <source>
        <tissue evidence="2">Leaves</tissue>
    </source>
</reference>
<feature type="compositionally biased region" description="Basic and acidic residues" evidence="1">
    <location>
        <begin position="431"/>
        <end position="442"/>
    </location>
</feature>
<dbReference type="PANTHER" id="PTHR31390:SF4">
    <property type="entry name" value="DUF3527 DOMAIN-CONTAINING PROTEIN"/>
    <property type="match status" value="1"/>
</dbReference>
<feature type="compositionally biased region" description="Polar residues" evidence="1">
    <location>
        <begin position="468"/>
        <end position="485"/>
    </location>
</feature>
<evidence type="ECO:0000256" key="1">
    <source>
        <dbReference type="SAM" id="MobiDB-lite"/>
    </source>
</evidence>
<organism evidence="2 3">
    <name type="scientific">Juglans regia</name>
    <name type="common">English walnut</name>
    <dbReference type="NCBI Taxonomy" id="51240"/>
    <lineage>
        <taxon>Eukaryota</taxon>
        <taxon>Viridiplantae</taxon>
        <taxon>Streptophyta</taxon>
        <taxon>Embryophyta</taxon>
        <taxon>Tracheophyta</taxon>
        <taxon>Spermatophyta</taxon>
        <taxon>Magnoliopsida</taxon>
        <taxon>eudicotyledons</taxon>
        <taxon>Gunneridae</taxon>
        <taxon>Pentapetalae</taxon>
        <taxon>rosids</taxon>
        <taxon>fabids</taxon>
        <taxon>Fagales</taxon>
        <taxon>Juglandaceae</taxon>
        <taxon>Juglans</taxon>
    </lineage>
</organism>
<name>A0A833U5B2_JUGRE</name>
<evidence type="ECO:0000313" key="3">
    <source>
        <dbReference type="Proteomes" id="UP000619265"/>
    </source>
</evidence>
<protein>
    <submittedName>
        <fullName evidence="2">Uncharacterized protein</fullName>
    </submittedName>
</protein>
<reference evidence="2" key="2">
    <citation type="submission" date="2020-03" db="EMBL/GenBank/DDBJ databases">
        <title>Walnut 2.0.</title>
        <authorList>
            <person name="Marrano A."/>
            <person name="Britton M."/>
            <person name="Zimin A.V."/>
            <person name="Zaini P.A."/>
            <person name="Workman R."/>
            <person name="Puiu D."/>
            <person name="Bianco L."/>
            <person name="Allen B.J."/>
            <person name="Troggio M."/>
            <person name="Leslie C.A."/>
            <person name="Timp W."/>
            <person name="Dendekar A."/>
            <person name="Salzberg S.L."/>
            <person name="Neale D.B."/>
        </authorList>
    </citation>
    <scope>NUCLEOTIDE SEQUENCE</scope>
    <source>
        <tissue evidence="2">Leaves</tissue>
    </source>
</reference>
<feature type="compositionally biased region" description="Basic and acidic residues" evidence="1">
    <location>
        <begin position="27"/>
        <end position="37"/>
    </location>
</feature>
<dbReference type="PANTHER" id="PTHR31390">
    <property type="entry name" value="EXPRESSED PROTEIN"/>
    <property type="match status" value="1"/>
</dbReference>
<feature type="compositionally biased region" description="Polar residues" evidence="1">
    <location>
        <begin position="83"/>
        <end position="94"/>
    </location>
</feature>
<feature type="region of interest" description="Disordered" evidence="1">
    <location>
        <begin position="867"/>
        <end position="915"/>
    </location>
</feature>
<feature type="compositionally biased region" description="Low complexity" evidence="1">
    <location>
        <begin position="148"/>
        <end position="171"/>
    </location>
</feature>
<feature type="compositionally biased region" description="Basic and acidic residues" evidence="1">
    <location>
        <begin position="67"/>
        <end position="80"/>
    </location>
</feature>
<dbReference type="AlphaFoldDB" id="A0A833U5B2"/>
<feature type="region of interest" description="Disordered" evidence="1">
    <location>
        <begin position="27"/>
        <end position="102"/>
    </location>
</feature>
<proteinExistence type="predicted"/>
<dbReference type="Gramene" id="Jr14_10020_p1">
    <property type="protein sequence ID" value="cds.Jr14_10020_p1"/>
    <property type="gene ID" value="Jr14_10020"/>
</dbReference>
<feature type="compositionally biased region" description="Basic residues" evidence="1">
    <location>
        <begin position="172"/>
        <end position="187"/>
    </location>
</feature>
<comment type="caution">
    <text evidence="2">The sequence shown here is derived from an EMBL/GenBank/DDBJ whole genome shotgun (WGS) entry which is preliminary data.</text>
</comment>
<dbReference type="Proteomes" id="UP000619265">
    <property type="component" value="Unassembled WGS sequence"/>
</dbReference>
<feature type="region of interest" description="Disordered" evidence="1">
    <location>
        <begin position="422"/>
        <end position="442"/>
    </location>
</feature>
<evidence type="ECO:0000313" key="2">
    <source>
        <dbReference type="EMBL" id="KAF5446819.1"/>
    </source>
</evidence>
<accession>A0A833U5B2</accession>
<feature type="region of interest" description="Disordered" evidence="1">
    <location>
        <begin position="142"/>
        <end position="187"/>
    </location>
</feature>
<gene>
    <name evidence="2" type="ORF">F2P56_032418</name>
</gene>
<dbReference type="Pfam" id="PF12043">
    <property type="entry name" value="DUF3527"/>
    <property type="match status" value="2"/>
</dbReference>
<dbReference type="InterPro" id="IPR021916">
    <property type="entry name" value="DUF3527"/>
</dbReference>
<feature type="region of interest" description="Disordered" evidence="1">
    <location>
        <begin position="464"/>
        <end position="485"/>
    </location>
</feature>